<evidence type="ECO:0000256" key="2">
    <source>
        <dbReference type="SAM" id="MobiDB-lite"/>
    </source>
</evidence>
<feature type="region of interest" description="Disordered" evidence="2">
    <location>
        <begin position="281"/>
        <end position="314"/>
    </location>
</feature>
<feature type="compositionally biased region" description="Acidic residues" evidence="2">
    <location>
        <begin position="25"/>
        <end position="70"/>
    </location>
</feature>
<dbReference type="EMBL" id="BQNB010015355">
    <property type="protein sequence ID" value="GJT39052.1"/>
    <property type="molecule type" value="Genomic_DNA"/>
</dbReference>
<evidence type="ECO:0000313" key="4">
    <source>
        <dbReference type="Proteomes" id="UP001151760"/>
    </source>
</evidence>
<evidence type="ECO:0000313" key="3">
    <source>
        <dbReference type="EMBL" id="GJT39052.1"/>
    </source>
</evidence>
<reference evidence="3" key="2">
    <citation type="submission" date="2022-01" db="EMBL/GenBank/DDBJ databases">
        <authorList>
            <person name="Yamashiro T."/>
            <person name="Shiraishi A."/>
            <person name="Satake H."/>
            <person name="Nakayama K."/>
        </authorList>
    </citation>
    <scope>NUCLEOTIDE SEQUENCE</scope>
</reference>
<comment type="caution">
    <text evidence="3">The sequence shown here is derived from an EMBL/GenBank/DDBJ whole genome shotgun (WGS) entry which is preliminary data.</text>
</comment>
<organism evidence="3 4">
    <name type="scientific">Tanacetum coccineum</name>
    <dbReference type="NCBI Taxonomy" id="301880"/>
    <lineage>
        <taxon>Eukaryota</taxon>
        <taxon>Viridiplantae</taxon>
        <taxon>Streptophyta</taxon>
        <taxon>Embryophyta</taxon>
        <taxon>Tracheophyta</taxon>
        <taxon>Spermatophyta</taxon>
        <taxon>Magnoliopsida</taxon>
        <taxon>eudicotyledons</taxon>
        <taxon>Gunneridae</taxon>
        <taxon>Pentapetalae</taxon>
        <taxon>asterids</taxon>
        <taxon>campanulids</taxon>
        <taxon>Asterales</taxon>
        <taxon>Asteraceae</taxon>
        <taxon>Asteroideae</taxon>
        <taxon>Anthemideae</taxon>
        <taxon>Anthemidinae</taxon>
        <taxon>Tanacetum</taxon>
    </lineage>
</organism>
<reference evidence="3" key="1">
    <citation type="journal article" date="2022" name="Int. J. Mol. Sci.">
        <title>Draft Genome of Tanacetum Coccineum: Genomic Comparison of Closely Related Tanacetum-Family Plants.</title>
        <authorList>
            <person name="Yamashiro T."/>
            <person name="Shiraishi A."/>
            <person name="Nakayama K."/>
            <person name="Satake H."/>
        </authorList>
    </citation>
    <scope>NUCLEOTIDE SEQUENCE</scope>
</reference>
<keyword evidence="1" id="KW-0175">Coiled coil</keyword>
<protein>
    <recommendedName>
        <fullName evidence="5">Retrotransposon gag domain-containing protein</fullName>
    </recommendedName>
</protein>
<keyword evidence="4" id="KW-1185">Reference proteome</keyword>
<evidence type="ECO:0000256" key="1">
    <source>
        <dbReference type="SAM" id="Coils"/>
    </source>
</evidence>
<sequence>MTEPLSPNYVFDFPTNDPALKLEDPVMEVEEDSDEEPEENPEEEPEEDSNMDVDKDEEDEWEEDEWEEDDDWLMIATPEFLPWIPLTQPNTYEVGGPSSAIPNAPHPVGRPLLVVASRVALHHKEIRALHVRADEMESKQTRTLSLVRKVDGLSDAQVADSISIGKFQPKITIIEEGVKIVTGQGELVASKLDDTETQVLEMRDIVDNNPHRQVDALREEVDGLHGSTVTMSQRVQILETILQEVSAKNQDLQTRLSASESSERCLVAFLLWMEERISALEQRSPGPHGPPNGSRGAEEARENAGGVEGAGTGNVGGNITSEIRGCLYKTFLNYKPYSFNGTEGVVGLSRWFKKMKSVFEISKCIDEEKVKYIVCTLEGHALTWWNGNGYTNRFHELAVMCPALVTPEYKKIRSYIWGLHERVQGNVTSSKPVTIHEAITMARGLVDQAVRVKETRINDSNKKKWEEQ</sequence>
<accession>A0ABQ5DJE7</accession>
<evidence type="ECO:0008006" key="5">
    <source>
        <dbReference type="Google" id="ProtNLM"/>
    </source>
</evidence>
<name>A0ABQ5DJE7_9ASTR</name>
<feature type="coiled-coil region" evidence="1">
    <location>
        <begin position="235"/>
        <end position="262"/>
    </location>
</feature>
<feature type="region of interest" description="Disordered" evidence="2">
    <location>
        <begin position="1"/>
        <end position="70"/>
    </location>
</feature>
<dbReference type="Proteomes" id="UP001151760">
    <property type="component" value="Unassembled WGS sequence"/>
</dbReference>
<gene>
    <name evidence="3" type="ORF">Tco_0938917</name>
</gene>
<proteinExistence type="predicted"/>